<name>A0AAU8B9N2_9CAUD</name>
<protein>
    <submittedName>
        <fullName evidence="1">Uncharacterized protein</fullName>
    </submittedName>
</protein>
<proteinExistence type="predicted"/>
<accession>A0AAU8B9N2</accession>
<evidence type="ECO:0000313" key="1">
    <source>
        <dbReference type="EMBL" id="XCD08373.1"/>
    </source>
</evidence>
<organism evidence="1">
    <name type="scientific">Dulem virus 42</name>
    <dbReference type="NCBI Taxonomy" id="3145760"/>
    <lineage>
        <taxon>Viruses</taxon>
        <taxon>Duplodnaviria</taxon>
        <taxon>Heunggongvirae</taxon>
        <taxon>Uroviricota</taxon>
        <taxon>Caudoviricetes</taxon>
    </lineage>
</organism>
<reference evidence="1" key="1">
    <citation type="submission" date="2024-03" db="EMBL/GenBank/DDBJ databases">
        <title>Diverse circular DNA viruses in blood, oral, and fecal samples of captive lemurs.</title>
        <authorList>
            <person name="Paietta E.N."/>
            <person name="Kraberger S."/>
            <person name="Lund M.C."/>
            <person name="Custer J.M."/>
            <person name="Vargas K.M."/>
            <person name="Ehmke E.E."/>
            <person name="Yoder A.D."/>
            <person name="Varsani A."/>
        </authorList>
    </citation>
    <scope>NUCLEOTIDE SEQUENCE</scope>
    <source>
        <strain evidence="1">Duke_30FF_63</strain>
    </source>
</reference>
<dbReference type="EMBL" id="PP511876">
    <property type="protein sequence ID" value="XCD08373.1"/>
    <property type="molecule type" value="Genomic_DNA"/>
</dbReference>
<sequence>MITYVNTVLVGKGVAEVLDNASAVAKATAKNTASADVNKYVVEKIDNEKFRVGLVTGKNTEAYVNDELVYSPIIKWSNDIKINDIKSYVVTNYDASAVKEDVITIDFTGAKYLDVLARGNKRVILRLTFKDLPTRFRKWTESYEYVTAVDDTAEDIAKGLADQIKKNYKRARIVPEVKGNQLVLTAMPYDDDDTVDSISPANKVRFTANVWYTDPMAHGFASKNKYAVGCTITKVPGISQVGEWKQVRDAEAQAMGYQGILNRGDGTWPIIKPEMNVQMNQVYDTLTLEFENMYRAADDIFRKTKQTLQIFDYDGAVEAVKEKIDAIFDSEP</sequence>